<dbReference type="InterPro" id="IPR005119">
    <property type="entry name" value="LysR_subst-bd"/>
</dbReference>
<evidence type="ECO:0000256" key="2">
    <source>
        <dbReference type="ARBA" id="ARBA00023015"/>
    </source>
</evidence>
<dbReference type="GO" id="GO:0003677">
    <property type="term" value="F:DNA binding"/>
    <property type="evidence" value="ECO:0007669"/>
    <property type="project" value="UniProtKB-KW"/>
</dbReference>
<dbReference type="Proteomes" id="UP000515734">
    <property type="component" value="Chromosome"/>
</dbReference>
<dbReference type="PANTHER" id="PTHR30346:SF17">
    <property type="entry name" value="LYSR FAMILY TRANSCRIPTIONAL REGULATOR"/>
    <property type="match status" value="1"/>
</dbReference>
<dbReference type="PROSITE" id="PS50931">
    <property type="entry name" value="HTH_LYSR"/>
    <property type="match status" value="1"/>
</dbReference>
<evidence type="ECO:0000256" key="3">
    <source>
        <dbReference type="ARBA" id="ARBA00023125"/>
    </source>
</evidence>
<dbReference type="FunFam" id="1.10.10.10:FF:000001">
    <property type="entry name" value="LysR family transcriptional regulator"/>
    <property type="match status" value="1"/>
</dbReference>
<dbReference type="PRINTS" id="PR00039">
    <property type="entry name" value="HTHLYSR"/>
</dbReference>
<keyword evidence="5" id="KW-0804">Transcription</keyword>
<sequence>MELRQLEYFVAVADTLNFTRAASLTHVSQSPLSRQIKLLEMELGVTLFTRTSRSVTLTPAGRSLAEEARRVLAGTRQLKALADSAARGRLAPPLRVSAVATAFMSTVPDIIAGLRDTRPGIAVSVTCKDIADIEADLAASAIDVGFTRAFRPSPAFDSRVLKKEPLVAAVSSHGKWAHRAQLRVRDLADERLALVSREVAPEYVDTIIAVCRNSGFSPRIAFQGSDYLGQLGVASSGFAVAIVPAPLRDMKFPGVSFVDIVSPVLETALFLSQNRARPCPYFDEISDLATALPATRNPRSRSARARSAPVPQR</sequence>
<evidence type="ECO:0000256" key="4">
    <source>
        <dbReference type="ARBA" id="ARBA00023159"/>
    </source>
</evidence>
<dbReference type="InterPro" id="IPR036390">
    <property type="entry name" value="WH_DNA-bd_sf"/>
</dbReference>
<evidence type="ECO:0000256" key="6">
    <source>
        <dbReference type="ARBA" id="ARBA00040885"/>
    </source>
</evidence>
<dbReference type="AlphaFoldDB" id="A0A6S6P808"/>
<evidence type="ECO:0000256" key="7">
    <source>
        <dbReference type="ARBA" id="ARBA00056658"/>
    </source>
</evidence>
<organism evidence="10 11">
    <name type="scientific">Mycolicibacterium litorale</name>
    <dbReference type="NCBI Taxonomy" id="758802"/>
    <lineage>
        <taxon>Bacteria</taxon>
        <taxon>Bacillati</taxon>
        <taxon>Actinomycetota</taxon>
        <taxon>Actinomycetes</taxon>
        <taxon>Mycobacteriales</taxon>
        <taxon>Mycobacteriaceae</taxon>
        <taxon>Mycolicibacterium</taxon>
    </lineage>
</organism>
<dbReference type="SUPFAM" id="SSF46785">
    <property type="entry name" value="Winged helix' DNA-binding domain"/>
    <property type="match status" value="1"/>
</dbReference>
<evidence type="ECO:0000313" key="11">
    <source>
        <dbReference type="Proteomes" id="UP000515734"/>
    </source>
</evidence>
<feature type="region of interest" description="Disordered" evidence="8">
    <location>
        <begin position="293"/>
        <end position="313"/>
    </location>
</feature>
<evidence type="ECO:0000256" key="1">
    <source>
        <dbReference type="ARBA" id="ARBA00009437"/>
    </source>
</evidence>
<keyword evidence="2" id="KW-0805">Transcription regulation</keyword>
<evidence type="ECO:0000256" key="8">
    <source>
        <dbReference type="SAM" id="MobiDB-lite"/>
    </source>
</evidence>
<dbReference type="Gene3D" id="3.40.190.10">
    <property type="entry name" value="Periplasmic binding protein-like II"/>
    <property type="match status" value="2"/>
</dbReference>
<dbReference type="RefSeq" id="WP_185292640.1">
    <property type="nucleotide sequence ID" value="NZ_AP023287.1"/>
</dbReference>
<dbReference type="GO" id="GO:0003700">
    <property type="term" value="F:DNA-binding transcription factor activity"/>
    <property type="evidence" value="ECO:0007669"/>
    <property type="project" value="InterPro"/>
</dbReference>
<dbReference type="Gene3D" id="1.10.10.10">
    <property type="entry name" value="Winged helix-like DNA-binding domain superfamily/Winged helix DNA-binding domain"/>
    <property type="match status" value="1"/>
</dbReference>
<dbReference type="InterPro" id="IPR000847">
    <property type="entry name" value="LysR_HTH_N"/>
</dbReference>
<name>A0A6S6P808_9MYCO</name>
<keyword evidence="3" id="KW-0238">DNA-binding</keyword>
<dbReference type="GO" id="GO:0032993">
    <property type="term" value="C:protein-DNA complex"/>
    <property type="evidence" value="ECO:0007669"/>
    <property type="project" value="TreeGrafter"/>
</dbReference>
<feature type="domain" description="HTH lysR-type" evidence="9">
    <location>
        <begin position="1"/>
        <end position="58"/>
    </location>
</feature>
<evidence type="ECO:0000313" key="10">
    <source>
        <dbReference type="EMBL" id="BCI54774.1"/>
    </source>
</evidence>
<accession>A0A6S6P808</accession>
<gene>
    <name evidence="10" type="ORF">NIIDNTM18_40520</name>
</gene>
<protein>
    <recommendedName>
        <fullName evidence="6">Probable hydrogen peroxide-inducible genes activator</fullName>
    </recommendedName>
</protein>
<keyword evidence="4" id="KW-0010">Activator</keyword>
<comment type="similarity">
    <text evidence="1">Belongs to the LysR transcriptional regulatory family.</text>
</comment>
<reference evidence="10 11" key="1">
    <citation type="submission" date="2020-07" db="EMBL/GenBank/DDBJ databases">
        <title>Complete genome sequence of Mycolicibacterium litorale like strain isolated from cardiac implantable electronic device infection.</title>
        <authorList>
            <person name="Fukano H."/>
            <person name="Miyama H."/>
            <person name="Hoshino Y."/>
        </authorList>
    </citation>
    <scope>NUCLEOTIDE SEQUENCE [LARGE SCALE GENOMIC DNA]</scope>
    <source>
        <strain evidence="10 11">NIIDNTM18</strain>
    </source>
</reference>
<dbReference type="Pfam" id="PF00126">
    <property type="entry name" value="HTH_1"/>
    <property type="match status" value="1"/>
</dbReference>
<dbReference type="InterPro" id="IPR036388">
    <property type="entry name" value="WH-like_DNA-bd_sf"/>
</dbReference>
<dbReference type="PANTHER" id="PTHR30346">
    <property type="entry name" value="TRANSCRIPTIONAL DUAL REGULATOR HCAR-RELATED"/>
    <property type="match status" value="1"/>
</dbReference>
<dbReference type="EMBL" id="AP023287">
    <property type="protein sequence ID" value="BCI54774.1"/>
    <property type="molecule type" value="Genomic_DNA"/>
</dbReference>
<dbReference type="SUPFAM" id="SSF53850">
    <property type="entry name" value="Periplasmic binding protein-like II"/>
    <property type="match status" value="1"/>
</dbReference>
<evidence type="ECO:0000256" key="5">
    <source>
        <dbReference type="ARBA" id="ARBA00023163"/>
    </source>
</evidence>
<dbReference type="CDD" id="cd08414">
    <property type="entry name" value="PBP2_LTTR_aromatics_like"/>
    <property type="match status" value="1"/>
</dbReference>
<proteinExistence type="inferred from homology"/>
<dbReference type="Pfam" id="PF03466">
    <property type="entry name" value="LysR_substrate"/>
    <property type="match status" value="1"/>
</dbReference>
<evidence type="ECO:0000259" key="9">
    <source>
        <dbReference type="PROSITE" id="PS50931"/>
    </source>
</evidence>
<comment type="function">
    <text evidence="7">Required for the induction the katG gene for catalase. Involved in the response to hydrogen peroxide.</text>
</comment>